<organism evidence="4 5">
    <name type="scientific">Rhizoctonia solani mitovirus 32</name>
    <dbReference type="NCBI Taxonomy" id="2599423"/>
    <lineage>
        <taxon>Viruses</taxon>
        <taxon>Riboviria</taxon>
        <taxon>Orthornavirae</taxon>
        <taxon>Lenarviricota</taxon>
        <taxon>Howeltoviricetes</taxon>
        <taxon>Cryppavirales</taxon>
        <taxon>Mitoviridae</taxon>
        <taxon>Duamitovirus</taxon>
        <taxon>Duamitovirus rhso32</taxon>
    </lineage>
</organism>
<keyword evidence="5" id="KW-1185">Reference proteome</keyword>
<name>A0ABX5Y3X4_9VIRU</name>
<dbReference type="GeneID" id="80537989"/>
<dbReference type="SUPFAM" id="SSF56672">
    <property type="entry name" value="DNA/RNA polymerases"/>
    <property type="match status" value="1"/>
</dbReference>
<dbReference type="Pfam" id="PF05919">
    <property type="entry name" value="Mitovir_RNA_pol"/>
    <property type="match status" value="1"/>
</dbReference>
<evidence type="ECO:0000256" key="2">
    <source>
        <dbReference type="ARBA" id="ARBA00022679"/>
    </source>
</evidence>
<evidence type="ECO:0000313" key="5">
    <source>
        <dbReference type="Proteomes" id="UP000829944"/>
    </source>
</evidence>
<dbReference type="Proteomes" id="UP000829944">
    <property type="component" value="Segment"/>
</dbReference>
<keyword evidence="3" id="KW-0548">Nucleotidyltransferase</keyword>
<evidence type="ECO:0000256" key="3">
    <source>
        <dbReference type="ARBA" id="ARBA00022695"/>
    </source>
</evidence>
<dbReference type="InterPro" id="IPR043502">
    <property type="entry name" value="DNA/RNA_pol_sf"/>
</dbReference>
<protein>
    <submittedName>
        <fullName evidence="4">RNA-dependent RNA polymerase</fullName>
    </submittedName>
</protein>
<dbReference type="InterPro" id="IPR008686">
    <property type="entry name" value="RNA_pol_mitovir"/>
</dbReference>
<sequence>MTRRLKSTYIRWLSNYRLNIKDSMNVMASVKRGKALIRVCLALFPIIGFRPTSSRVRLVVVFLRKLNQLVKHNGVKGACLILKVFDVTLQQSSGGYRVHDITELKFRIARTKSGYPRVIPREVRLSLRSGDVNMMRFYRSLFNLYALFKFEGDKRFASLTKSIIAPGVNSPESKSLKTEIKAFIPHFIKMLSNLNGLSLLRMRQLLEKEYADIRFIPILKSSPFTTATNELEDASPAEQVEAMARLPFVSTHPVAVWKTVQGFKQDPQLYHNLMYFMSLIKDTNMIKRIFFQLSLLPVAKWEEIQKGHLDPAGRPVPPRPAFSPPMGKLGIKSEAAGKERVFAMVDPFTQWVLRPLHLFVQANILGKIPQDGTLNQMGPVKALLNSDNLTGLWSLDLSAATDRLPLDIQKWLHAGLFGDEFAQNWASLLVNRRYKLTLLDRRGMPYSKTVRYACGQPMGAYSSWNSLAITHHLIVQFSAYTSGSVPLGTWYKNYAIVGDDVVIGNAAVAKRYLSIMKVLGVGIGLHKSLLSRNATAMEFCKRTFWHGVDVSPVRFLELQSAFSQPAAAVEFIKKYNMTWQAFVKAAGYKYRVLGGLNRPFRSLNSKLRLLILAVNVPYTAEDITSFFSIGIPKNYAFAFETLEVMQVLIDSEFKRIKKAINALLASSFQLEGKVLHLRDAANEILQAIPEGTIKVPAELAEDLRWAESLVEDRYADWVKGEGFVMQPVNLGPFALFEAELTYADTEMDPKRLVETVQNLIDRHKLGVLEGYLKPLEILVQGKPMEVIKTTAMELNRKTIHIMLNKYDMSTAEVWQCLIDIQKELGALPISQVKYQRLIDDRGRGFTEGMHIRLWKSLSTVSRTRVGVTPNPVNSSPVKTGGYLWF</sequence>
<evidence type="ECO:0000256" key="1">
    <source>
        <dbReference type="ARBA" id="ARBA00022484"/>
    </source>
</evidence>
<keyword evidence="2" id="KW-0808">Transferase</keyword>
<accession>A0ABX5Y3X4</accession>
<keyword evidence="1 4" id="KW-0696">RNA-directed RNA polymerase</keyword>
<dbReference type="PANTHER" id="PTHR34456:SF13">
    <property type="entry name" value="REVERSE TRANSCRIPTASE DOMAIN-CONTAINING PROTEIN"/>
    <property type="match status" value="1"/>
</dbReference>
<dbReference type="EMBL" id="MK372901">
    <property type="protein sequence ID" value="QDW65422.1"/>
    <property type="molecule type" value="Genomic_RNA"/>
</dbReference>
<dbReference type="RefSeq" id="YP_010799577.1">
    <property type="nucleotide sequence ID" value="NC_076675.1"/>
</dbReference>
<proteinExistence type="predicted"/>
<reference evidence="4 5" key="1">
    <citation type="journal article" date="2019" name="Front. Cell. Infect. Microbiol.">
        <title>Extreme Diversity of Mycoviruses Present in Isolates of Rhizoctonia solani AG2-2 LP From Zoysia japonica From Brazil.</title>
        <authorList>
            <person name="Picarelli M.A.S.C."/>
            <person name="Forgia M."/>
            <person name="Rivas E.B."/>
            <person name="Nerva L."/>
            <person name="Chiapello M."/>
            <person name="Turina M."/>
            <person name="Colariccio A."/>
        </authorList>
    </citation>
    <scope>NUCLEOTIDE SEQUENCE [LARGE SCALE GENOMIC DNA]</scope>
</reference>
<dbReference type="PANTHER" id="PTHR34456">
    <property type="entry name" value="MITOVIRUS RNA-DEPENDENT RNA POLYMERASE"/>
    <property type="match status" value="1"/>
</dbReference>
<dbReference type="GO" id="GO:0003968">
    <property type="term" value="F:RNA-directed RNA polymerase activity"/>
    <property type="evidence" value="ECO:0007669"/>
    <property type="project" value="UniProtKB-KW"/>
</dbReference>
<evidence type="ECO:0000313" key="4">
    <source>
        <dbReference type="EMBL" id="QDW65422.1"/>
    </source>
</evidence>